<dbReference type="SUPFAM" id="SSF49299">
    <property type="entry name" value="PKD domain"/>
    <property type="match status" value="1"/>
</dbReference>
<evidence type="ECO:0000313" key="2">
    <source>
        <dbReference type="EMBL" id="RWX74004.1"/>
    </source>
</evidence>
<evidence type="ECO:0000259" key="1">
    <source>
        <dbReference type="PROSITE" id="PS50093"/>
    </source>
</evidence>
<feature type="domain" description="PKD" evidence="1">
    <location>
        <begin position="243"/>
        <end position="282"/>
    </location>
</feature>
<dbReference type="Pfam" id="PF18998">
    <property type="entry name" value="Flg_new_2"/>
    <property type="match status" value="2"/>
</dbReference>
<reference evidence="2 3" key="1">
    <citation type="submission" date="2018-12" db="EMBL/GenBank/DDBJ databases">
        <title>The complete genome of the methanogenic archaea of the candidate phylum Verstraetearchaeota, obtained from the metagenome of underground thermal water.</title>
        <authorList>
            <person name="Kadnikov V.V."/>
            <person name="Mardanov A.V."/>
            <person name="Beletsky A.V."/>
            <person name="Karnachuk O.V."/>
            <person name="Ravin N.V."/>
        </authorList>
    </citation>
    <scope>NUCLEOTIDE SEQUENCE [LARGE SCALE GENOMIC DNA]</scope>
    <source>
        <strain evidence="2">Ch88</strain>
    </source>
</reference>
<dbReference type="InterPro" id="IPR035986">
    <property type="entry name" value="PKD_dom_sf"/>
</dbReference>
<dbReference type="InterPro" id="IPR013783">
    <property type="entry name" value="Ig-like_fold"/>
</dbReference>
<dbReference type="InterPro" id="IPR022409">
    <property type="entry name" value="PKD/Chitinase_dom"/>
</dbReference>
<dbReference type="AlphaFoldDB" id="A0A444L8V9"/>
<proteinExistence type="predicted"/>
<comment type="caution">
    <text evidence="2">The sequence shown here is derived from an EMBL/GenBank/DDBJ whole genome shotgun (WGS) entry which is preliminary data.</text>
</comment>
<accession>A0A444L8V9</accession>
<dbReference type="Pfam" id="PF18911">
    <property type="entry name" value="PKD_4"/>
    <property type="match status" value="1"/>
</dbReference>
<dbReference type="InterPro" id="IPR000601">
    <property type="entry name" value="PKD_dom"/>
</dbReference>
<sequence>MVKTSPRVFWFLLLIFASTATFTHPVGAYTESVTLTPGQLAWSWQAGPVFPNDEASRLGFEQPILYYQAYTVPGGFELDVRASVPTGGGGWPNANISGSLSYSSSVQRAVSYLAWEAQNFAVTAPVFHNPEDGVGLSCPPAGMGDALYGAGPSGGIIKLGASKYSGGSTIYTVEGPAAWAVASYSYWNNEYITDYAEVKVRATLSSLSLAFHWTEISISASMNESPIGAPIRFSASAKDGVAPYAFCWDFGDGNVSHEQSPSKSYAYPGVYTVTCTATDSMGIIDVKSLQVIIRTYLTITPSNGGSTSPTAGTYTYTSPQQVAVQASPSPGNCFSHWLLDGQTVYSNPVSVIMDANHTLSPIFTAAPTPFNFSMSKSGDVVVQKGGSGSATVLATLLSGSAEQVSLSHFWADNAPFDVSIGISPLTLVPTATASLLIQTGSSSPAGTYTLRVVGTASGGATRSVDIAVTITESPPQTNYYYLTVQPADGGSTSPALGRYRYEAGKAVSLTATPYPGYTFQNWSINGIEYTSETVQLMMNEDKNASARFSLEQQEQPIEPVTVSPCSILTGERLDRVIVNENFGVNVTGTVPGTTAPSQVTVTAWLDTSGAICYSEGSWKNAVCKFSGTTTTNASGWFTIAFGDFSGKFYSTNRSAPVGSQHYAYAVVSAGANNYSYNSTWWIDTVMVAAEFDYNLTGAAAKFRFVFATDGHPVTGRGGYYMTSLEGAYSALAGGTLNASRLSTPCDSHGFSSLYIPYEEMNASTLFSTVELPVWAILQDGNVFRASWLPTSRINYTVLAPVVYHFNATCLAVEAIDWGDRESLAGVSGVQVALYWDTYAHPFNGTQGLLGYFGPTQRASLARQDGQVYIDMSALAPEYGRIPVDSTLSVPETKIEAEIAVATYADYHGIIATVGGPEGLWLQLVPGHSSSILYNPARDGRILLVGTF</sequence>
<dbReference type="CDD" id="cd00146">
    <property type="entry name" value="PKD"/>
    <property type="match status" value="1"/>
</dbReference>
<dbReference type="Proteomes" id="UP000288215">
    <property type="component" value="Unassembled WGS sequence"/>
</dbReference>
<dbReference type="Gene3D" id="2.60.40.10">
    <property type="entry name" value="Immunoglobulins"/>
    <property type="match status" value="1"/>
</dbReference>
<gene>
    <name evidence="2" type="ORF">Metus_0029</name>
</gene>
<dbReference type="SMART" id="SM00089">
    <property type="entry name" value="PKD"/>
    <property type="match status" value="1"/>
</dbReference>
<evidence type="ECO:0000313" key="3">
    <source>
        <dbReference type="Proteomes" id="UP000288215"/>
    </source>
</evidence>
<name>A0A444L8V9_METS7</name>
<dbReference type="InterPro" id="IPR044060">
    <property type="entry name" value="Bacterial_rp_domain"/>
</dbReference>
<dbReference type="EMBL" id="RXGA01000001">
    <property type="protein sequence ID" value="RWX74004.1"/>
    <property type="molecule type" value="Genomic_DNA"/>
</dbReference>
<dbReference type="PROSITE" id="PS50093">
    <property type="entry name" value="PKD"/>
    <property type="match status" value="1"/>
</dbReference>
<protein>
    <recommendedName>
        <fullName evidence="1">PKD domain-containing protein</fullName>
    </recommendedName>
</protein>
<organism evidence="2 3">
    <name type="scientific">Methanosuratincola subterraneus</name>
    <dbReference type="NCBI Taxonomy" id="2593994"/>
    <lineage>
        <taxon>Archaea</taxon>
        <taxon>Thermoproteota</taxon>
        <taxon>Methanosuratincolia</taxon>
        <taxon>Candidatus Methanomethylicales</taxon>
        <taxon>Candidatus Methanomethylicaceae</taxon>
        <taxon>Candidatus Methanosuratincola (ex Vanwonterghem et al. 2016)</taxon>
    </lineage>
</organism>